<dbReference type="AlphaFoldDB" id="A0A109BIE4"/>
<dbReference type="PATRIC" id="fig|121290.4.peg.2671"/>
<accession>A0A109BIE4</accession>
<dbReference type="STRING" id="121290.APY04_1435"/>
<name>A0A109BIE4_HYPSL</name>
<comment type="caution">
    <text evidence="2">The sequence shown here is derived from an EMBL/GenBank/DDBJ whole genome shotgun (WGS) entry which is preliminary data.</text>
</comment>
<evidence type="ECO:0000313" key="2">
    <source>
        <dbReference type="EMBL" id="KWT69352.1"/>
    </source>
</evidence>
<feature type="domain" description="Putative Flp pilus-assembly TadG-like N-terminal" evidence="1">
    <location>
        <begin position="2"/>
        <end position="43"/>
    </location>
</feature>
<dbReference type="Pfam" id="PF13400">
    <property type="entry name" value="Tad"/>
    <property type="match status" value="1"/>
</dbReference>
<organism evidence="2 3">
    <name type="scientific">Hyphomicrobium sulfonivorans</name>
    <dbReference type="NCBI Taxonomy" id="121290"/>
    <lineage>
        <taxon>Bacteria</taxon>
        <taxon>Pseudomonadati</taxon>
        <taxon>Pseudomonadota</taxon>
        <taxon>Alphaproteobacteria</taxon>
        <taxon>Hyphomicrobiales</taxon>
        <taxon>Hyphomicrobiaceae</taxon>
        <taxon>Hyphomicrobium</taxon>
    </lineage>
</organism>
<evidence type="ECO:0000313" key="3">
    <source>
        <dbReference type="Proteomes" id="UP000059074"/>
    </source>
</evidence>
<gene>
    <name evidence="2" type="ORF">APY04_1435</name>
</gene>
<sequence length="385" mass="40840">MIAFLFVLIAMGAGIAIDYGRTVHAQTKMQAALDSAVLAGARAAEGEQISVAEKMFTTNFDQNAASGVSTAFKSYGDGVFGGTATGVVKTTLAGILGVKQLDVGVASKAKGVGMGQTDEGVFCILALDKTASQALLLNSGAEIKAPDCEIHVESRGNNAAVFNAGTVVTSPRICIESTSVLINGNNRPKNLELGCTVDDDPYKGKLEEPSTSKCDFSNMNYNDANVTLSPGVYCGWINFNGGVKNVTLKPGVYIIKNGGWNALGSWKGEGVTFYFADQSKIQFNGGAKVDVTAPTSGKYKDIVIFEKSGMQRSQLVFNDNDMNFRGMMYLPSRDVTFNGGSKLNNRTMTLIVNTLILNQTKWDLTAAVKDGKSVSAGIKSLHLIE</sequence>
<keyword evidence="3" id="KW-1185">Reference proteome</keyword>
<reference evidence="2 3" key="1">
    <citation type="submission" date="2015-10" db="EMBL/GenBank/DDBJ databases">
        <title>Transcriptomic analysis of a linuron degrading triple-species bacterial consortium.</title>
        <authorList>
            <person name="Albers P."/>
        </authorList>
    </citation>
    <scope>NUCLEOTIDE SEQUENCE [LARGE SCALE GENOMIC DNA]</scope>
    <source>
        <strain evidence="2 3">WDL6</strain>
    </source>
</reference>
<dbReference type="Proteomes" id="UP000059074">
    <property type="component" value="Unassembled WGS sequence"/>
</dbReference>
<protein>
    <recommendedName>
        <fullName evidence="1">Putative Flp pilus-assembly TadG-like N-terminal domain-containing protein</fullName>
    </recommendedName>
</protein>
<dbReference type="InterPro" id="IPR028087">
    <property type="entry name" value="Tad_N"/>
</dbReference>
<evidence type="ECO:0000259" key="1">
    <source>
        <dbReference type="Pfam" id="PF13400"/>
    </source>
</evidence>
<dbReference type="EMBL" id="LMTR01000045">
    <property type="protein sequence ID" value="KWT69352.1"/>
    <property type="molecule type" value="Genomic_DNA"/>
</dbReference>
<proteinExistence type="predicted"/>